<organism evidence="7">
    <name type="scientific">Rhodopseudomonas palustris (strain ATCC BAA-98 / CGA009)</name>
    <dbReference type="NCBI Taxonomy" id="258594"/>
    <lineage>
        <taxon>Bacteria</taxon>
        <taxon>Pseudomonadati</taxon>
        <taxon>Pseudomonadota</taxon>
        <taxon>Alphaproteobacteria</taxon>
        <taxon>Hyphomicrobiales</taxon>
        <taxon>Nitrobacteraceae</taxon>
        <taxon>Rhodopseudomonas</taxon>
    </lineage>
</organism>
<feature type="transmembrane region" description="Helical" evidence="6">
    <location>
        <begin position="122"/>
        <end position="140"/>
    </location>
</feature>
<keyword evidence="2" id="KW-1003">Cell membrane</keyword>
<proteinExistence type="predicted"/>
<dbReference type="PhylomeDB" id="Q6NAF4"/>
<dbReference type="InterPro" id="IPR043428">
    <property type="entry name" value="LivM-like"/>
</dbReference>
<dbReference type="InterPro" id="IPR001851">
    <property type="entry name" value="ABC_transp_permease"/>
</dbReference>
<gene>
    <name evidence="7" type="ordered locus">RPA1231</name>
    <name evidence="8" type="ORF">TX73_006320</name>
</gene>
<keyword evidence="3 6" id="KW-0812">Transmembrane</keyword>
<evidence type="ECO:0000256" key="5">
    <source>
        <dbReference type="ARBA" id="ARBA00023136"/>
    </source>
</evidence>
<keyword evidence="5 6" id="KW-0472">Membrane</keyword>
<evidence type="ECO:0000313" key="9">
    <source>
        <dbReference type="Proteomes" id="UP000001426"/>
    </source>
</evidence>
<reference evidence="7 9" key="2">
    <citation type="journal article" date="2004" name="Nat. Biotechnol.">
        <title>Complete genome sequence of the metabolically versatile photosynthetic bacterium Rhodopseudomonas palustris.</title>
        <authorList>
            <person name="Larimer F.W."/>
            <person name="Chain P."/>
            <person name="Hauser L."/>
            <person name="Lamerdin J."/>
            <person name="Malfatti S."/>
            <person name="Do L."/>
            <person name="Land M.L."/>
            <person name="Pelletier D.A."/>
            <person name="Beatty J.T."/>
            <person name="Lang A.S."/>
            <person name="Tabita F.R."/>
            <person name="Gibson J.L."/>
            <person name="Hanson T.E."/>
            <person name="Bobst C."/>
            <person name="Torres J.L."/>
            <person name="Peres C."/>
            <person name="Harrison F.H."/>
            <person name="Gibson J."/>
            <person name="Harwood C.S."/>
        </authorList>
    </citation>
    <scope>NUCLEOTIDE SEQUENCE [LARGE SCALE GENOMIC DNA]</scope>
    <source>
        <strain evidence="9">ATCC BAA-98 / CGA009</strain>
        <strain evidence="7">CGA009</strain>
    </source>
</reference>
<dbReference type="STRING" id="258594.RPA1231"/>
<evidence type="ECO:0000256" key="3">
    <source>
        <dbReference type="ARBA" id="ARBA00022692"/>
    </source>
</evidence>
<dbReference type="HOGENOM" id="CLU_031365_2_1_5"/>
<feature type="transmembrane region" description="Helical" evidence="6">
    <location>
        <begin position="21"/>
        <end position="39"/>
    </location>
</feature>
<accession>Q6NAF4</accession>
<keyword evidence="4 6" id="KW-1133">Transmembrane helix</keyword>
<dbReference type="PANTHER" id="PTHR30482">
    <property type="entry name" value="HIGH-AFFINITY BRANCHED-CHAIN AMINO ACID TRANSPORT SYSTEM PERMEASE"/>
    <property type="match status" value="1"/>
</dbReference>
<dbReference type="EMBL" id="BX572596">
    <property type="protein sequence ID" value="CAE26674.1"/>
    <property type="molecule type" value="Genomic_DNA"/>
</dbReference>
<sequence>MSAHVRTSYAQSEQLFPSKNAAFWYAVLVAALIVAPYVLESYYLSQLVFVLIYAIVGIAMNVLSGQAGQVSIGHAAFMAIGAYSAAVAEKYGLPLPVYLVLAGGFTGLIGYLVGLPALRLHGIYLAIATLAFAFIVEEIVTRWESVTNGNEGLMLGAPSLFGLKLGAQGFYYLCLGVTVVVILAAINILRSPTGRAFLAIRDSETAARSMGIDTARYKTRAFAISAAFTGLAGVLYAHKLSFISPEMFSLSMSIEFVMIIIIGGVLSLRGAVFGAIFMIMVDPILIVVKDKVPQLTLGAMQGVGLSDQLTDAIQAGVVRVAGAPGLKSLIFGLIIILFIIFEPMGLDGRWARVKSYFRQFPLYRPTSSRAQRMFLKSERNR</sequence>
<evidence type="ECO:0000256" key="4">
    <source>
        <dbReference type="ARBA" id="ARBA00022989"/>
    </source>
</evidence>
<protein>
    <submittedName>
        <fullName evidence="8">Branched-chain amino acid ABC transporter permease</fullName>
    </submittedName>
    <submittedName>
        <fullName evidence="7">Possible ABC transporter, permease protein</fullName>
    </submittedName>
</protein>
<feature type="transmembrane region" description="Helical" evidence="6">
    <location>
        <begin position="70"/>
        <end position="89"/>
    </location>
</feature>
<reference evidence="8" key="1">
    <citation type="submission" date="2003-07" db="EMBL/GenBank/DDBJ databases">
        <authorList>
            <consortium name="Rhodopseudomonas genome consortium"/>
            <person name="Larimer F."/>
            <person name="Harwood C."/>
        </authorList>
    </citation>
    <scope>NUCLEOTIDE SEQUENCE</scope>
    <source>
        <strain evidence="8">CGA009</strain>
    </source>
</reference>
<dbReference type="GO" id="GO:0015658">
    <property type="term" value="F:branched-chain amino acid transmembrane transporter activity"/>
    <property type="evidence" value="ECO:0007669"/>
    <property type="project" value="InterPro"/>
</dbReference>
<keyword evidence="9" id="KW-1185">Reference proteome</keyword>
<evidence type="ECO:0000256" key="1">
    <source>
        <dbReference type="ARBA" id="ARBA00004651"/>
    </source>
</evidence>
<feature type="transmembrane region" description="Helical" evidence="6">
    <location>
        <begin position="95"/>
        <end position="115"/>
    </location>
</feature>
<feature type="transmembrane region" description="Helical" evidence="6">
    <location>
        <begin position="217"/>
        <end position="236"/>
    </location>
</feature>
<evidence type="ECO:0000313" key="8">
    <source>
        <dbReference type="EMBL" id="WCL91365.1"/>
    </source>
</evidence>
<dbReference type="AlphaFoldDB" id="Q6NAF4"/>
<dbReference type="KEGG" id="rpa:TX73_006320"/>
<dbReference type="EMBL" id="CP116810">
    <property type="protein sequence ID" value="WCL91365.1"/>
    <property type="molecule type" value="Genomic_DNA"/>
</dbReference>
<evidence type="ECO:0000256" key="2">
    <source>
        <dbReference type="ARBA" id="ARBA00022475"/>
    </source>
</evidence>
<dbReference type="Pfam" id="PF02653">
    <property type="entry name" value="BPD_transp_2"/>
    <property type="match status" value="1"/>
</dbReference>
<comment type="subcellular location">
    <subcellularLocation>
        <location evidence="1">Cell membrane</location>
        <topology evidence="1">Multi-pass membrane protein</topology>
    </subcellularLocation>
</comment>
<dbReference type="RefSeq" id="WP_011156795.1">
    <property type="nucleotide sequence ID" value="NZ_CP116810.1"/>
</dbReference>
<feature type="transmembrane region" description="Helical" evidence="6">
    <location>
        <begin position="45"/>
        <end position="63"/>
    </location>
</feature>
<evidence type="ECO:0000313" key="7">
    <source>
        <dbReference type="EMBL" id="CAE26674.1"/>
    </source>
</evidence>
<feature type="transmembrane region" description="Helical" evidence="6">
    <location>
        <begin position="329"/>
        <end position="346"/>
    </location>
</feature>
<feature type="transmembrane region" description="Helical" evidence="6">
    <location>
        <begin position="169"/>
        <end position="189"/>
    </location>
</feature>
<reference evidence="8" key="3">
    <citation type="submission" date="2022-12" db="EMBL/GenBank/DDBJ databases">
        <title>Complete genome sequence of Rhodopseudomonas palustris CGA0092 and corrections to the R. palustris CGA009 genome sequence.</title>
        <authorList>
            <person name="Mazny B.R."/>
            <person name="Sheff O.F."/>
            <person name="LaSarre B."/>
            <person name="McKinlay A."/>
            <person name="McKinlay J.B."/>
        </authorList>
    </citation>
    <scope>NUCLEOTIDE SEQUENCE</scope>
    <source>
        <strain evidence="8">CGA009</strain>
    </source>
</reference>
<dbReference type="CDD" id="cd06581">
    <property type="entry name" value="TM_PBP1_LivM_like"/>
    <property type="match status" value="1"/>
</dbReference>
<dbReference type="PANTHER" id="PTHR30482:SF20">
    <property type="entry name" value="HIGH-AFFINITY BRANCHED-CHAIN AMINO ACID TRANSPORT SYSTEM PERMEASE PROTEIN LIVM"/>
    <property type="match status" value="1"/>
</dbReference>
<dbReference type="Proteomes" id="UP000001426">
    <property type="component" value="Chromosome"/>
</dbReference>
<dbReference type="GO" id="GO:0005886">
    <property type="term" value="C:plasma membrane"/>
    <property type="evidence" value="ECO:0007669"/>
    <property type="project" value="UniProtKB-SubCell"/>
</dbReference>
<evidence type="ECO:0000256" key="6">
    <source>
        <dbReference type="SAM" id="Phobius"/>
    </source>
</evidence>
<dbReference type="GeneID" id="66892254"/>
<feature type="transmembrane region" description="Helical" evidence="6">
    <location>
        <begin position="256"/>
        <end position="281"/>
    </location>
</feature>
<name>Q6NAF4_RHOPA</name>
<dbReference type="eggNOG" id="COG4177">
    <property type="taxonomic scope" value="Bacteria"/>
</dbReference>